<dbReference type="Pfam" id="PF02775">
    <property type="entry name" value="TPP_enzyme_C"/>
    <property type="match status" value="1"/>
</dbReference>
<comment type="cofactor">
    <cofactor evidence="12">
        <name>Mg(2+)</name>
        <dbReference type="ChEBI" id="CHEBI:18420"/>
    </cofactor>
    <text evidence="12">Binds 1 Mg(2+) ion per subunit.</text>
</comment>
<dbReference type="AlphaFoldDB" id="A0A7J2U5V1"/>
<organism evidence="16">
    <name type="scientific">Ignisphaera aggregans</name>
    <dbReference type="NCBI Taxonomy" id="334771"/>
    <lineage>
        <taxon>Archaea</taxon>
        <taxon>Thermoproteota</taxon>
        <taxon>Thermoprotei</taxon>
        <taxon>Desulfurococcales</taxon>
        <taxon>Desulfurococcaceae</taxon>
        <taxon>Ignisphaera</taxon>
    </lineage>
</organism>
<evidence type="ECO:0000256" key="8">
    <source>
        <dbReference type="ARBA" id="ARBA00022842"/>
    </source>
</evidence>
<dbReference type="SUPFAM" id="SSF52467">
    <property type="entry name" value="DHS-like NAD/FAD-binding domain"/>
    <property type="match status" value="1"/>
</dbReference>
<dbReference type="Gene3D" id="3.40.50.1220">
    <property type="entry name" value="TPP-binding domain"/>
    <property type="match status" value="1"/>
</dbReference>
<comment type="subunit">
    <text evidence="4">Heterodimer composed of an alpha and a beta subunit.</text>
</comment>
<evidence type="ECO:0000256" key="7">
    <source>
        <dbReference type="ARBA" id="ARBA00022723"/>
    </source>
</evidence>
<dbReference type="PANTHER" id="PTHR18968">
    <property type="entry name" value="THIAMINE PYROPHOSPHATE ENZYMES"/>
    <property type="match status" value="1"/>
</dbReference>
<keyword evidence="7 12" id="KW-0479">Metal-binding</keyword>
<comment type="pathway">
    <text evidence="1 12">Amino-acid biosynthesis; L-isoleucine biosynthesis; L-isoleucine from 2-oxobutanoate: step 1/4.</text>
</comment>
<dbReference type="InterPro" id="IPR045229">
    <property type="entry name" value="TPP_enz"/>
</dbReference>
<dbReference type="GO" id="GO:0009097">
    <property type="term" value="P:isoleucine biosynthetic process"/>
    <property type="evidence" value="ECO:0007669"/>
    <property type="project" value="UniProtKB-UniPathway"/>
</dbReference>
<evidence type="ECO:0000256" key="11">
    <source>
        <dbReference type="ARBA" id="ARBA00048893"/>
    </source>
</evidence>
<evidence type="ECO:0000256" key="9">
    <source>
        <dbReference type="ARBA" id="ARBA00023052"/>
    </source>
</evidence>
<dbReference type="PANTHER" id="PTHR18968:SF13">
    <property type="entry name" value="ACETOLACTATE SYNTHASE CATALYTIC SUBUNIT, MITOCHONDRIAL"/>
    <property type="match status" value="1"/>
</dbReference>
<sequence>MKGSKLAAEALKRAGLNVIFGIPGLSNMSLYDAFVEYVTSGDIRVILMRHEQGAAHAADGYARASGKPAVCTGTSGPGALNLVTGLATAYWDSSPVIAITGQVPRSSVGKLSFQEADIPGVVASITKFVVQVRNAEELPKWIKTATYIATTGRPGPVVIDVPRDLFNEDVDEARINWFNGFQIKGYREFQELVDPIMVKKAVELLVEAEKPLMLVGAGAMWSPAVEEIVALSEMLRMPIVSTFLGKSAVPNDYPLYLGMMGYYGRAEANKAFMDSDVVLVVGARLSDRTIPNVRDVLDTKKKLILINIDPTDIYKHSSYLPVEAYMVTDVRKGLRMLVDAVREVGLKKDRSRWLKRVVEYREYYAQFYYRDDGRGLKPWKVLKTIRDALPRDAIVTTGVGSHQMWAGVFWESYLPRTFISSGGMGTMGFGLPAAIGAKVAKPDKVVVDLDGDGSFIMTMNNLGTAVDENIPIIAVVFDNRTLGLVRQVQDMFFNKRIIAVDIGPATNFVKLAEGFGAIGFDAQSYEDLEVALKRAMKENVASVIRVPIARDEKALPTLPPGGSFREMIVYEPGANS</sequence>
<dbReference type="Pfam" id="PF00205">
    <property type="entry name" value="TPP_enzyme_M"/>
    <property type="match status" value="1"/>
</dbReference>
<dbReference type="GO" id="GO:0030976">
    <property type="term" value="F:thiamine pyrophosphate binding"/>
    <property type="evidence" value="ECO:0007669"/>
    <property type="project" value="UniProtKB-UniRule"/>
</dbReference>
<dbReference type="UniPathway" id="UPA00047">
    <property type="reaction ID" value="UER00055"/>
</dbReference>
<dbReference type="InterPro" id="IPR029061">
    <property type="entry name" value="THDP-binding"/>
</dbReference>
<dbReference type="UniPathway" id="UPA00049">
    <property type="reaction ID" value="UER00059"/>
</dbReference>
<evidence type="ECO:0000256" key="12">
    <source>
        <dbReference type="RuleBase" id="RU003591"/>
    </source>
</evidence>
<dbReference type="GO" id="GO:0019164">
    <property type="term" value="F:pyruvate synthase activity"/>
    <property type="evidence" value="ECO:0007669"/>
    <property type="project" value="UniProtKB-ARBA"/>
</dbReference>
<dbReference type="InterPro" id="IPR012846">
    <property type="entry name" value="Acetolactate_synth_lsu"/>
</dbReference>
<protein>
    <recommendedName>
        <fullName evidence="12">Acetolactate synthase</fullName>
        <ecNumber evidence="12">2.2.1.6</ecNumber>
    </recommendedName>
</protein>
<evidence type="ECO:0000256" key="3">
    <source>
        <dbReference type="ARBA" id="ARBA00007812"/>
    </source>
</evidence>
<evidence type="ECO:0000256" key="10">
    <source>
        <dbReference type="ARBA" id="ARBA00023304"/>
    </source>
</evidence>
<evidence type="ECO:0000259" key="14">
    <source>
        <dbReference type="Pfam" id="PF02775"/>
    </source>
</evidence>
<dbReference type="FunFam" id="3.40.50.970:FF:000007">
    <property type="entry name" value="Acetolactate synthase"/>
    <property type="match status" value="1"/>
</dbReference>
<evidence type="ECO:0000259" key="15">
    <source>
        <dbReference type="Pfam" id="PF02776"/>
    </source>
</evidence>
<dbReference type="Gene3D" id="3.40.50.970">
    <property type="match status" value="2"/>
</dbReference>
<dbReference type="InterPro" id="IPR012001">
    <property type="entry name" value="Thiamin_PyroP_enz_TPP-bd_dom"/>
</dbReference>
<evidence type="ECO:0000256" key="4">
    <source>
        <dbReference type="ARBA" id="ARBA00011631"/>
    </source>
</evidence>
<comment type="caution">
    <text evidence="16">The sequence shown here is derived from an EMBL/GenBank/DDBJ whole genome shotgun (WGS) entry which is preliminary data.</text>
</comment>
<keyword evidence="5 12" id="KW-0028">Amino-acid biosynthesis</keyword>
<evidence type="ECO:0000259" key="13">
    <source>
        <dbReference type="Pfam" id="PF00205"/>
    </source>
</evidence>
<dbReference type="SUPFAM" id="SSF52518">
    <property type="entry name" value="Thiamin diphosphate-binding fold (THDP-binding)"/>
    <property type="match status" value="2"/>
</dbReference>
<feature type="domain" description="Thiamine pyrophosphate enzyme central" evidence="13">
    <location>
        <begin position="198"/>
        <end position="337"/>
    </location>
</feature>
<evidence type="ECO:0000313" key="16">
    <source>
        <dbReference type="EMBL" id="HEM68101.1"/>
    </source>
</evidence>
<feature type="domain" description="Thiamine pyrophosphate enzyme N-terminal TPP-binding" evidence="15">
    <location>
        <begin position="1"/>
        <end position="117"/>
    </location>
</feature>
<keyword evidence="9 12" id="KW-0786">Thiamine pyrophosphate</keyword>
<proteinExistence type="inferred from homology"/>
<dbReference type="NCBIfam" id="NF005039">
    <property type="entry name" value="PRK06456.1"/>
    <property type="match status" value="1"/>
</dbReference>
<keyword evidence="10 12" id="KW-0100">Branched-chain amino acid biosynthesis</keyword>
<dbReference type="GO" id="GO:0009099">
    <property type="term" value="P:L-valine biosynthetic process"/>
    <property type="evidence" value="ECO:0007669"/>
    <property type="project" value="UniProtKB-UniPathway"/>
</dbReference>
<comment type="catalytic activity">
    <reaction evidence="12">
        <text>2 pyruvate + H(+) = (2S)-2-acetolactate + CO2</text>
        <dbReference type="Rhea" id="RHEA:25249"/>
        <dbReference type="ChEBI" id="CHEBI:15361"/>
        <dbReference type="ChEBI" id="CHEBI:15378"/>
        <dbReference type="ChEBI" id="CHEBI:16526"/>
        <dbReference type="ChEBI" id="CHEBI:58476"/>
        <dbReference type="EC" id="2.2.1.6"/>
    </reaction>
</comment>
<dbReference type="GO" id="GO:0003984">
    <property type="term" value="F:acetolactate synthase activity"/>
    <property type="evidence" value="ECO:0007669"/>
    <property type="project" value="UniProtKB-EC"/>
</dbReference>
<dbReference type="InterPro" id="IPR011766">
    <property type="entry name" value="TPP_enzyme_TPP-bd"/>
</dbReference>
<evidence type="ECO:0000256" key="5">
    <source>
        <dbReference type="ARBA" id="ARBA00022605"/>
    </source>
</evidence>
<dbReference type="InterPro" id="IPR029035">
    <property type="entry name" value="DHS-like_NAD/FAD-binding_dom"/>
</dbReference>
<comment type="catalytic activity">
    <reaction evidence="11">
        <text>a 2-oxocarboxylate + 2 oxidized [2Fe-2S]-[ferredoxin] + CoA = an acyl-CoA + 2 reduced [2Fe-2S]-[ferredoxin] + CO2 + H(+)</text>
        <dbReference type="Rhea" id="RHEA:42316"/>
        <dbReference type="Rhea" id="RHEA-COMP:10000"/>
        <dbReference type="Rhea" id="RHEA-COMP:10001"/>
        <dbReference type="ChEBI" id="CHEBI:15378"/>
        <dbReference type="ChEBI" id="CHEBI:16526"/>
        <dbReference type="ChEBI" id="CHEBI:33737"/>
        <dbReference type="ChEBI" id="CHEBI:33738"/>
        <dbReference type="ChEBI" id="CHEBI:35179"/>
        <dbReference type="ChEBI" id="CHEBI:57287"/>
        <dbReference type="ChEBI" id="CHEBI:58342"/>
        <dbReference type="EC" id="1.2.7.11"/>
    </reaction>
</comment>
<comment type="pathway">
    <text evidence="2 12">Amino-acid biosynthesis; L-valine biosynthesis; L-valine from pyruvate: step 1/4.</text>
</comment>
<dbReference type="EMBL" id="DSEU01000079">
    <property type="protein sequence ID" value="HEM68101.1"/>
    <property type="molecule type" value="Genomic_DNA"/>
</dbReference>
<reference evidence="16" key="1">
    <citation type="journal article" date="2020" name="mSystems">
        <title>Genome- and Community-Level Interaction Insights into Carbon Utilization and Element Cycling Functions of Hydrothermarchaeota in Hydrothermal Sediment.</title>
        <authorList>
            <person name="Zhou Z."/>
            <person name="Liu Y."/>
            <person name="Xu W."/>
            <person name="Pan J."/>
            <person name="Luo Z.H."/>
            <person name="Li M."/>
        </authorList>
    </citation>
    <scope>NUCLEOTIDE SEQUENCE [LARGE SCALE GENOMIC DNA]</scope>
    <source>
        <strain evidence="16">SpSt-125</strain>
    </source>
</reference>
<evidence type="ECO:0000256" key="6">
    <source>
        <dbReference type="ARBA" id="ARBA00022679"/>
    </source>
</evidence>
<dbReference type="InterPro" id="IPR012000">
    <property type="entry name" value="Thiamin_PyroP_enz_cen_dom"/>
</dbReference>
<dbReference type="GO" id="GO:0018491">
    <property type="term" value="F:2-oxobutyrate synthase activity"/>
    <property type="evidence" value="ECO:0007669"/>
    <property type="project" value="UniProtKB-ARBA"/>
</dbReference>
<accession>A0A7J2U5V1</accession>
<dbReference type="GO" id="GO:0005948">
    <property type="term" value="C:acetolactate synthase complex"/>
    <property type="evidence" value="ECO:0007669"/>
    <property type="project" value="TreeGrafter"/>
</dbReference>
<dbReference type="CDD" id="cd07035">
    <property type="entry name" value="TPP_PYR_POX_like"/>
    <property type="match status" value="1"/>
</dbReference>
<dbReference type="GO" id="GO:0000287">
    <property type="term" value="F:magnesium ion binding"/>
    <property type="evidence" value="ECO:0007669"/>
    <property type="project" value="UniProtKB-UniRule"/>
</dbReference>
<dbReference type="NCBIfam" id="TIGR00118">
    <property type="entry name" value="acolac_lg"/>
    <property type="match status" value="1"/>
</dbReference>
<evidence type="ECO:0000256" key="2">
    <source>
        <dbReference type="ARBA" id="ARBA00005025"/>
    </source>
</evidence>
<keyword evidence="8 12" id="KW-0460">Magnesium</keyword>
<dbReference type="Pfam" id="PF02776">
    <property type="entry name" value="TPP_enzyme_N"/>
    <property type="match status" value="1"/>
</dbReference>
<dbReference type="InterPro" id="IPR000399">
    <property type="entry name" value="TPP-bd_CS"/>
</dbReference>
<gene>
    <name evidence="16" type="ORF">ENO26_11195</name>
</gene>
<keyword evidence="6 12" id="KW-0808">Transferase</keyword>
<dbReference type="EC" id="2.2.1.6" evidence="12"/>
<dbReference type="PROSITE" id="PS00187">
    <property type="entry name" value="TPP_ENZYMES"/>
    <property type="match status" value="1"/>
</dbReference>
<name>A0A7J2U5V1_9CREN</name>
<comment type="cofactor">
    <cofactor evidence="12">
        <name>thiamine diphosphate</name>
        <dbReference type="ChEBI" id="CHEBI:58937"/>
    </cofactor>
    <text evidence="12">Binds 1 thiamine pyrophosphate per subunit.</text>
</comment>
<feature type="domain" description="Thiamine pyrophosphate enzyme TPP-binding" evidence="14">
    <location>
        <begin position="398"/>
        <end position="546"/>
    </location>
</feature>
<dbReference type="CDD" id="cd02015">
    <property type="entry name" value="TPP_AHAS"/>
    <property type="match status" value="1"/>
</dbReference>
<dbReference type="InterPro" id="IPR039368">
    <property type="entry name" value="AHAS_TPP"/>
</dbReference>
<evidence type="ECO:0000256" key="1">
    <source>
        <dbReference type="ARBA" id="ARBA00004974"/>
    </source>
</evidence>
<dbReference type="GO" id="GO:0050660">
    <property type="term" value="F:flavin adenine dinucleotide binding"/>
    <property type="evidence" value="ECO:0007669"/>
    <property type="project" value="InterPro"/>
</dbReference>
<comment type="similarity">
    <text evidence="3 12">Belongs to the TPP enzyme family.</text>
</comment>